<accession>A0ABS1YJ47</accession>
<dbReference type="RefSeq" id="WP_203149856.1">
    <property type="nucleotide sequence ID" value="NZ_JAEVHL010000102.1"/>
</dbReference>
<dbReference type="Proteomes" id="UP000622245">
    <property type="component" value="Unassembled WGS sequence"/>
</dbReference>
<sequence>MEDPTRFLTEPPKPETSISDGFVNPIDMFNYVSPSAWINSIINKLTGVDVFGWMTTWLSGDWEAIWKFGDAMGNLAACLQQVGINIQQGMLDLDRQWDGHANDAAHQYFSRLASATSGQQVELYKIRDDYHKAATGAWQLSNQLGNILQALADKAVIAGIAAAAGTITAETGVGAVVGYGVAALMVVDMLALINKASLLINTAGTVILGLFGTAIDVAYQGGDLATIKLPALAYAAPGA</sequence>
<evidence type="ECO:0008006" key="3">
    <source>
        <dbReference type="Google" id="ProtNLM"/>
    </source>
</evidence>
<gene>
    <name evidence="1" type="ORF">JM949_19575</name>
</gene>
<dbReference type="EMBL" id="JAEVHL010000102">
    <property type="protein sequence ID" value="MBM0277428.1"/>
    <property type="molecule type" value="Genomic_DNA"/>
</dbReference>
<keyword evidence="2" id="KW-1185">Reference proteome</keyword>
<evidence type="ECO:0000313" key="1">
    <source>
        <dbReference type="EMBL" id="MBM0277428.1"/>
    </source>
</evidence>
<comment type="caution">
    <text evidence="1">The sequence shown here is derived from an EMBL/GenBank/DDBJ whole genome shotgun (WGS) entry which is preliminary data.</text>
</comment>
<dbReference type="InterPro" id="IPR036689">
    <property type="entry name" value="ESAT-6-like_sf"/>
</dbReference>
<proteinExistence type="predicted"/>
<organism evidence="1 2">
    <name type="scientific">Micromonospora tarensis</name>
    <dbReference type="NCBI Taxonomy" id="2806100"/>
    <lineage>
        <taxon>Bacteria</taxon>
        <taxon>Bacillati</taxon>
        <taxon>Actinomycetota</taxon>
        <taxon>Actinomycetes</taxon>
        <taxon>Micromonosporales</taxon>
        <taxon>Micromonosporaceae</taxon>
        <taxon>Micromonospora</taxon>
    </lineage>
</organism>
<protein>
    <recommendedName>
        <fullName evidence="3">WXG100 family type VII secretion target</fullName>
    </recommendedName>
</protein>
<evidence type="ECO:0000313" key="2">
    <source>
        <dbReference type="Proteomes" id="UP000622245"/>
    </source>
</evidence>
<reference evidence="1 2" key="1">
    <citation type="submission" date="2021-01" db="EMBL/GenBank/DDBJ databases">
        <title>Draft genome sequence of Micromonospora sp. strain STR1s_6.</title>
        <authorList>
            <person name="Karlyshev A."/>
            <person name="Jawad R."/>
        </authorList>
    </citation>
    <scope>NUCLEOTIDE SEQUENCE [LARGE SCALE GENOMIC DNA]</scope>
    <source>
        <strain evidence="1 2">STR1S-6</strain>
    </source>
</reference>
<name>A0ABS1YJ47_9ACTN</name>
<dbReference type="SUPFAM" id="SSF140453">
    <property type="entry name" value="EsxAB dimer-like"/>
    <property type="match status" value="1"/>
</dbReference>